<comment type="caution">
    <text evidence="1">The sequence shown here is derived from an EMBL/GenBank/DDBJ whole genome shotgun (WGS) entry which is preliminary data.</text>
</comment>
<dbReference type="AlphaFoldDB" id="A0A8J2LBF4"/>
<protein>
    <submittedName>
        <fullName evidence="1">Uncharacterized protein</fullName>
    </submittedName>
</protein>
<keyword evidence="2" id="KW-1185">Reference proteome</keyword>
<dbReference type="EMBL" id="CAJVCH010547099">
    <property type="protein sequence ID" value="CAG7828322.1"/>
    <property type="molecule type" value="Genomic_DNA"/>
</dbReference>
<evidence type="ECO:0000313" key="1">
    <source>
        <dbReference type="EMBL" id="CAG7828322.1"/>
    </source>
</evidence>
<name>A0A8J2LBF4_9HEXA</name>
<accession>A0A8J2LBF4</accession>
<reference evidence="1" key="1">
    <citation type="submission" date="2021-06" db="EMBL/GenBank/DDBJ databases">
        <authorList>
            <person name="Hodson N. C."/>
            <person name="Mongue J. A."/>
            <person name="Jaron S. K."/>
        </authorList>
    </citation>
    <scope>NUCLEOTIDE SEQUENCE</scope>
</reference>
<gene>
    <name evidence="1" type="ORF">AFUS01_LOCUS38258</name>
</gene>
<evidence type="ECO:0000313" key="2">
    <source>
        <dbReference type="Proteomes" id="UP000708208"/>
    </source>
</evidence>
<dbReference type="Proteomes" id="UP000708208">
    <property type="component" value="Unassembled WGS sequence"/>
</dbReference>
<proteinExistence type="predicted"/>
<sequence length="666" mass="76379">MDSKTNSKKSSQSLVVKKKAVKSEISAMLNVGKGFKATGVKTADTASKANVGNIKFEKFMKPPERSPSQDPFAIPIFSPAKDIWLEHTLYHVGDLPPSPYEFDVSYSEENRFLIIVPIFETVSFVAEPQRRSGIGYLRSNLVLPRVFSCRNAYAEEVCSFTFTTKFQHRKSCIQPRTTEFRMNVLIQNRHMGRVVQQKKAILVYDSNDREVIEIEQVPPTTGWCYTPPPKQFSCPVVLRESPEVERAVLIGFMGRNGPDKGHCVDNRLLTRVKLKTTRNATKTKTKTEASLVQIFKLKDSEVLPHQDMEFRRGRYTTELSPKIKMRKSAAKKRLTYLVPSASSVVNTKDAEVQPTIVHTEETNERLRKFMSGLLKSGCQAYALAHLSSPVYDEKTLGGCQQKIETMLNDKYSRSGYTFKAKFGTIEGNRARDWDADALFLKIGRKNTELWDGSEPQDDTNPFTQVLQCLFAGRNTYRKKFLMKTRELKFRPLLLVNDSGNFFCKIRDILLETFKIYITALSPIMGQELKVFCGRCFLISFIQKNLDFKDSMVLAAKFKRNYEGEEKSYETECRIPLVYFKEFVSHSTLAQVTNNNVLEIWYQFFRSFGGHVPINYDFPLTEVSFPNFRFTSQGEMQLIDPSLELCHEVLENFTKFAEKGSRSVYKQ</sequence>
<organism evidence="1 2">
    <name type="scientific">Allacma fusca</name>
    <dbReference type="NCBI Taxonomy" id="39272"/>
    <lineage>
        <taxon>Eukaryota</taxon>
        <taxon>Metazoa</taxon>
        <taxon>Ecdysozoa</taxon>
        <taxon>Arthropoda</taxon>
        <taxon>Hexapoda</taxon>
        <taxon>Collembola</taxon>
        <taxon>Symphypleona</taxon>
        <taxon>Sminthuridae</taxon>
        <taxon>Allacma</taxon>
    </lineage>
</organism>